<keyword evidence="1" id="KW-0479">Metal-binding</keyword>
<dbReference type="OrthoDB" id="10288159at2759"/>
<dbReference type="AlphaFoldDB" id="A0A310TMS2"/>
<gene>
    <name evidence="6" type="primary">LOC108705613</name>
</gene>
<dbReference type="Bgee" id="108705613">
    <property type="expression patterns" value="Expressed in oocyte and 12 other cell types or tissues"/>
</dbReference>
<dbReference type="SUPFAM" id="SSF57850">
    <property type="entry name" value="RING/U-box"/>
    <property type="match status" value="1"/>
</dbReference>
<evidence type="ECO:0000256" key="4">
    <source>
        <dbReference type="PROSITE-ProRule" id="PRU00175"/>
    </source>
</evidence>
<evidence type="ECO:0000313" key="5">
    <source>
        <dbReference type="Proteomes" id="UP000186698"/>
    </source>
</evidence>
<name>A0A310TMS2_XENLA</name>
<dbReference type="Proteomes" id="UP000186698">
    <property type="component" value="Chromosome 3S"/>
</dbReference>
<dbReference type="GO" id="GO:0008270">
    <property type="term" value="F:zinc ion binding"/>
    <property type="evidence" value="ECO:0007669"/>
    <property type="project" value="UniProtKB-KW"/>
</dbReference>
<dbReference type="PROSITE" id="PS50089">
    <property type="entry name" value="ZF_RING_2"/>
    <property type="match status" value="1"/>
</dbReference>
<evidence type="ECO:0000256" key="2">
    <source>
        <dbReference type="ARBA" id="ARBA00022771"/>
    </source>
</evidence>
<dbReference type="KEGG" id="xla:108705613"/>
<organism evidence="5 6">
    <name type="scientific">Xenopus laevis</name>
    <name type="common">African clawed frog</name>
    <dbReference type="NCBI Taxonomy" id="8355"/>
    <lineage>
        <taxon>Eukaryota</taxon>
        <taxon>Metazoa</taxon>
        <taxon>Chordata</taxon>
        <taxon>Craniata</taxon>
        <taxon>Vertebrata</taxon>
        <taxon>Euteleostomi</taxon>
        <taxon>Amphibia</taxon>
        <taxon>Batrachia</taxon>
        <taxon>Anura</taxon>
        <taxon>Pipoidea</taxon>
        <taxon>Pipidae</taxon>
        <taxon>Xenopodinae</taxon>
        <taxon>Xenopus</taxon>
        <taxon>Xenopus</taxon>
    </lineage>
</organism>
<evidence type="ECO:0000256" key="1">
    <source>
        <dbReference type="ARBA" id="ARBA00022723"/>
    </source>
</evidence>
<accession>A0A974GZ39</accession>
<dbReference type="Gene3D" id="3.30.40.10">
    <property type="entry name" value="Zinc/RING finger domain, C3HC4 (zinc finger)"/>
    <property type="match status" value="1"/>
</dbReference>
<accession>A0A310TMS2</accession>
<sequence>MEECGICCYEYGPGREAFWLDGCVHVICASCLGHLVGKSGTIMCPYCRAFSALPSDQLYGLCGGSEKGRSHRSWIKRLFHPRKRHQASRGQG</sequence>
<reference evidence="6" key="2">
    <citation type="submission" date="2025-08" db="UniProtKB">
        <authorList>
            <consortium name="RefSeq"/>
        </authorList>
    </citation>
    <scope>IDENTIFICATION</scope>
    <source>
        <strain evidence="6">J_2021</strain>
        <tissue evidence="6">Erythrocytes</tissue>
    </source>
</reference>
<dbReference type="GeneID" id="108705613"/>
<keyword evidence="3" id="KW-0862">Zinc</keyword>
<dbReference type="InterPro" id="IPR013083">
    <property type="entry name" value="Znf_RING/FYVE/PHD"/>
</dbReference>
<evidence type="ECO:0000313" key="6">
    <source>
        <dbReference type="RefSeq" id="XP_018097991.1"/>
    </source>
</evidence>
<reference evidence="5" key="1">
    <citation type="submission" date="2024-06" db="UniProtKB">
        <authorList>
            <consortium name="RefSeq"/>
        </authorList>
    </citation>
    <scope>NUCLEOTIDE SEQUENCE [LARGE SCALE GENOMIC DNA]</scope>
    <source>
        <strain evidence="5">J_2021</strain>
    </source>
</reference>
<dbReference type="RefSeq" id="XP_018097991.1">
    <property type="nucleotide sequence ID" value="XM_018242502.2"/>
</dbReference>
<dbReference type="PROSITE" id="PS00518">
    <property type="entry name" value="ZF_RING_1"/>
    <property type="match status" value="1"/>
</dbReference>
<dbReference type="PaxDb" id="8355-A0A310TMS2"/>
<keyword evidence="5" id="KW-1185">Reference proteome</keyword>
<dbReference type="Pfam" id="PF14634">
    <property type="entry name" value="zf-RING_5"/>
    <property type="match status" value="1"/>
</dbReference>
<evidence type="ECO:0000256" key="3">
    <source>
        <dbReference type="ARBA" id="ARBA00022833"/>
    </source>
</evidence>
<dbReference type="InterPro" id="IPR001841">
    <property type="entry name" value="Znf_RING"/>
</dbReference>
<proteinExistence type="predicted"/>
<protein>
    <submittedName>
        <fullName evidence="6">E3 ubiquitin-protein ligase RNF182</fullName>
    </submittedName>
</protein>
<dbReference type="InterPro" id="IPR017907">
    <property type="entry name" value="Znf_RING_CS"/>
</dbReference>
<keyword evidence="2 4" id="KW-0863">Zinc-finger</keyword>